<dbReference type="RefSeq" id="WP_126620819.1">
    <property type="nucleotide sequence ID" value="NZ_JBHUCY010000088.1"/>
</dbReference>
<comment type="caution">
    <text evidence="1">The sequence shown here is derived from an EMBL/GenBank/DDBJ whole genome shotgun (WGS) entry which is preliminary data.</text>
</comment>
<dbReference type="EMBL" id="RXMA01000102">
    <property type="protein sequence ID" value="RTR10383.1"/>
    <property type="molecule type" value="Genomic_DNA"/>
</dbReference>
<gene>
    <name evidence="1" type="ORF">EJ903_26340</name>
</gene>
<keyword evidence="2" id="KW-1185">Reference proteome</keyword>
<evidence type="ECO:0000313" key="1">
    <source>
        <dbReference type="EMBL" id="RTR10383.1"/>
    </source>
</evidence>
<proteinExistence type="predicted"/>
<accession>A0A431V9E5</accession>
<organism evidence="1 2">
    <name type="scientific">Azospirillum griseum</name>
    <dbReference type="NCBI Taxonomy" id="2496639"/>
    <lineage>
        <taxon>Bacteria</taxon>
        <taxon>Pseudomonadati</taxon>
        <taxon>Pseudomonadota</taxon>
        <taxon>Alphaproteobacteria</taxon>
        <taxon>Rhodospirillales</taxon>
        <taxon>Azospirillaceae</taxon>
        <taxon>Azospirillum</taxon>
    </lineage>
</organism>
<protein>
    <submittedName>
        <fullName evidence="1">Uncharacterized protein</fullName>
    </submittedName>
</protein>
<dbReference type="Proteomes" id="UP000277007">
    <property type="component" value="Unassembled WGS sequence"/>
</dbReference>
<evidence type="ECO:0000313" key="2">
    <source>
        <dbReference type="Proteomes" id="UP000277007"/>
    </source>
</evidence>
<name>A0A431V9E5_9PROT</name>
<dbReference type="AlphaFoldDB" id="A0A431V9E5"/>
<reference evidence="1 2" key="1">
    <citation type="submission" date="2018-12" db="EMBL/GenBank/DDBJ databases">
        <authorList>
            <person name="Yang Y."/>
        </authorList>
    </citation>
    <scope>NUCLEOTIDE SEQUENCE [LARGE SCALE GENOMIC DNA]</scope>
    <source>
        <strain evidence="1 2">L-25-5w-1</strain>
    </source>
</reference>
<sequence>MLFGEGIRVAEEPKTDTDAAVRPKTAENMYFSTGTGGPLSYPSQGPGIIAGKPCRIGGLYGNTLGQVFRTAVTAQSDFLFRYYSDPEAAARGLLKGLCCCEPEQIDAIIDRLREMIAGGA</sequence>